<gene>
    <name evidence="2" type="ORF">ENO26_07180</name>
</gene>
<sequence>MRQVELNIEHKAFHCNKLYISLHLSIIVRRIPLVKIIVFRDLREGSYLEEACRIHNKAFPFDNVECNIFNSFILSDPNLSEELMLFALDDSDVVKGFLFGVEMVKEPREAIETYKDIIWVKDLAIDPQLSRDEWLNVISSLLSVFEGVARERGKKFVSLYAYAPYYFMPGINILYEDYLEFFEGRGYFKKEENVNYEVNLAHYFYPRRVSRLENRLTSEGIVFRRGREEEAETISSWAGKIFSPFWRLEVLYAYRNKPPTIWVAEKGSEILGFAVYLRMGRNEFGPIGVDPNKRKQGIGTILLFKSLNNLKEAGFRYAVIPWTSHLYFYTQVPGVEKIKHYYVMTKELRL</sequence>
<dbReference type="SUPFAM" id="SSF55729">
    <property type="entry name" value="Acyl-CoA N-acyltransferases (Nat)"/>
    <property type="match status" value="1"/>
</dbReference>
<dbReference type="CDD" id="cd04301">
    <property type="entry name" value="NAT_SF"/>
    <property type="match status" value="1"/>
</dbReference>
<comment type="caution">
    <text evidence="2">The sequence shown here is derived from an EMBL/GenBank/DDBJ whole genome shotgun (WGS) entry which is preliminary data.</text>
</comment>
<dbReference type="Gene3D" id="3.40.630.30">
    <property type="match status" value="1"/>
</dbReference>
<organism evidence="2">
    <name type="scientific">Ignisphaera aggregans</name>
    <dbReference type="NCBI Taxonomy" id="334771"/>
    <lineage>
        <taxon>Archaea</taxon>
        <taxon>Thermoproteota</taxon>
        <taxon>Thermoprotei</taxon>
        <taxon>Desulfurococcales</taxon>
        <taxon>Desulfurococcaceae</taxon>
        <taxon>Ignisphaera</taxon>
    </lineage>
</organism>
<dbReference type="Pfam" id="PF00583">
    <property type="entry name" value="Acetyltransf_1"/>
    <property type="match status" value="1"/>
</dbReference>
<accession>A0A7J2U4R9</accession>
<feature type="domain" description="N-acetyltransferase" evidence="1">
    <location>
        <begin position="221"/>
        <end position="349"/>
    </location>
</feature>
<evidence type="ECO:0000313" key="2">
    <source>
        <dbReference type="EMBL" id="HEM67327.1"/>
    </source>
</evidence>
<dbReference type="InterPro" id="IPR016181">
    <property type="entry name" value="Acyl_CoA_acyltransferase"/>
</dbReference>
<protein>
    <submittedName>
        <fullName evidence="2">N-acetyltransferase</fullName>
    </submittedName>
</protein>
<dbReference type="InterPro" id="IPR000182">
    <property type="entry name" value="GNAT_dom"/>
</dbReference>
<name>A0A7J2U4R9_9CREN</name>
<evidence type="ECO:0000259" key="1">
    <source>
        <dbReference type="PROSITE" id="PS51186"/>
    </source>
</evidence>
<dbReference type="PROSITE" id="PS51186">
    <property type="entry name" value="GNAT"/>
    <property type="match status" value="1"/>
</dbReference>
<keyword evidence="2" id="KW-0808">Transferase</keyword>
<dbReference type="AlphaFoldDB" id="A0A7J2U4R9"/>
<proteinExistence type="predicted"/>
<dbReference type="EMBL" id="DSEU01000046">
    <property type="protein sequence ID" value="HEM67327.1"/>
    <property type="molecule type" value="Genomic_DNA"/>
</dbReference>
<dbReference type="GO" id="GO:0016747">
    <property type="term" value="F:acyltransferase activity, transferring groups other than amino-acyl groups"/>
    <property type="evidence" value="ECO:0007669"/>
    <property type="project" value="InterPro"/>
</dbReference>
<reference evidence="2" key="1">
    <citation type="journal article" date="2020" name="mSystems">
        <title>Genome- and Community-Level Interaction Insights into Carbon Utilization and Element Cycling Functions of Hydrothermarchaeota in Hydrothermal Sediment.</title>
        <authorList>
            <person name="Zhou Z."/>
            <person name="Liu Y."/>
            <person name="Xu W."/>
            <person name="Pan J."/>
            <person name="Luo Z.H."/>
            <person name="Li M."/>
        </authorList>
    </citation>
    <scope>NUCLEOTIDE SEQUENCE [LARGE SCALE GENOMIC DNA]</scope>
    <source>
        <strain evidence="2">SpSt-125</strain>
    </source>
</reference>